<keyword evidence="3" id="KW-1185">Reference proteome</keyword>
<dbReference type="SUPFAM" id="SSF53756">
    <property type="entry name" value="UDP-Glycosyltransferase/glycogen phosphorylase"/>
    <property type="match status" value="1"/>
</dbReference>
<dbReference type="AlphaFoldDB" id="A0A0L6ZCA4"/>
<evidence type="ECO:0000313" key="2">
    <source>
        <dbReference type="EMBL" id="KOA20582.1"/>
    </source>
</evidence>
<evidence type="ECO:0000256" key="1">
    <source>
        <dbReference type="ARBA" id="ARBA00022679"/>
    </source>
</evidence>
<evidence type="ECO:0000313" key="3">
    <source>
        <dbReference type="Proteomes" id="UP000037043"/>
    </source>
</evidence>
<dbReference type="PATRIC" id="fig|1121318.3.peg.728"/>
<sequence>MFNKMKKVLFITTRLIYPTNSGRKVVLYNYCKGLKELYDYDVYLYSFLEDGETKELKQPKFISDIYYAEQPGKLEKFKNILINSLIKKKWPLQVSLYYSKKTHDRLIKIINKISPEILICDMARTAEYLRNINIPNIKKVLDMDDLISKRYIRQANNDNLNISTFGIYTQKMPLSLKKILNYHLLIKKILKLEGKLLAKYEIGVCNDFEKIIFVSSIEADEYNRKTNSNKAIDVTIGVDYDYFSEKVAKIKQQNLIGFLGNMYVSHNRDAVSYFLKEIFPEIKKNIPNVKFRIIGRCSNEYKIQFKELDYLEVTGEVEDIREYVQECSVMVAPLTYGSGIKTKILETMAMGTPVVTNNIGVEGIMVENNKHIFVCENKKDFASKVIMLLKDANLNMRISDASKRNIYKRYTWNNTLKNIKYII</sequence>
<organism evidence="2 3">
    <name type="scientific">Clostridium homopropionicum DSM 5847</name>
    <dbReference type="NCBI Taxonomy" id="1121318"/>
    <lineage>
        <taxon>Bacteria</taxon>
        <taxon>Bacillati</taxon>
        <taxon>Bacillota</taxon>
        <taxon>Clostridia</taxon>
        <taxon>Eubacteriales</taxon>
        <taxon>Clostridiaceae</taxon>
        <taxon>Clostridium</taxon>
    </lineage>
</organism>
<name>A0A0L6ZCA4_9CLOT</name>
<comment type="caution">
    <text evidence="2">The sequence shown here is derived from an EMBL/GenBank/DDBJ whole genome shotgun (WGS) entry which is preliminary data.</text>
</comment>
<dbReference type="GO" id="GO:0009103">
    <property type="term" value="P:lipopolysaccharide biosynthetic process"/>
    <property type="evidence" value="ECO:0007669"/>
    <property type="project" value="TreeGrafter"/>
</dbReference>
<dbReference type="Gene3D" id="3.40.50.2000">
    <property type="entry name" value="Glycogen Phosphorylase B"/>
    <property type="match status" value="2"/>
</dbReference>
<reference evidence="3" key="1">
    <citation type="submission" date="2015-08" db="EMBL/GenBank/DDBJ databases">
        <title>Genome sequence of the strict anaerobe Clostridium homopropionicum LuHBu1 (DSM 5847T).</title>
        <authorList>
            <person name="Poehlein A."/>
            <person name="Beck M."/>
            <person name="Schiel-Bengelsdorf B."/>
            <person name="Bengelsdorf F.R."/>
            <person name="Daniel R."/>
            <person name="Duerre P."/>
        </authorList>
    </citation>
    <scope>NUCLEOTIDE SEQUENCE [LARGE SCALE GENOMIC DNA]</scope>
    <source>
        <strain evidence="3">DSM 5847</strain>
    </source>
</reference>
<accession>A0A0L6ZCA4</accession>
<dbReference type="Pfam" id="PF13692">
    <property type="entry name" value="Glyco_trans_1_4"/>
    <property type="match status" value="1"/>
</dbReference>
<keyword evidence="1 2" id="KW-0808">Transferase</keyword>
<dbReference type="PANTHER" id="PTHR46401">
    <property type="entry name" value="GLYCOSYLTRANSFERASE WBBK-RELATED"/>
    <property type="match status" value="1"/>
</dbReference>
<proteinExistence type="predicted"/>
<dbReference type="PANTHER" id="PTHR46401:SF2">
    <property type="entry name" value="GLYCOSYLTRANSFERASE WBBK-RELATED"/>
    <property type="match status" value="1"/>
</dbReference>
<dbReference type="GO" id="GO:0016757">
    <property type="term" value="F:glycosyltransferase activity"/>
    <property type="evidence" value="ECO:0007669"/>
    <property type="project" value="TreeGrafter"/>
</dbReference>
<dbReference type="EMBL" id="LHUR01000012">
    <property type="protein sequence ID" value="KOA20582.1"/>
    <property type="molecule type" value="Genomic_DNA"/>
</dbReference>
<dbReference type="STRING" id="36844.SAMN04488501_103279"/>
<dbReference type="Proteomes" id="UP000037043">
    <property type="component" value="Unassembled WGS sequence"/>
</dbReference>
<gene>
    <name evidence="2" type="ORF">CLHOM_07240</name>
</gene>
<protein>
    <submittedName>
        <fullName evidence="2">Glycosyl transferases group 1</fullName>
    </submittedName>
</protein>
<dbReference type="CDD" id="cd03801">
    <property type="entry name" value="GT4_PimA-like"/>
    <property type="match status" value="1"/>
</dbReference>